<comment type="caution">
    <text evidence="1">The sequence shown here is derived from an EMBL/GenBank/DDBJ whole genome shotgun (WGS) entry which is preliminary data.</text>
</comment>
<evidence type="ECO:0000313" key="1">
    <source>
        <dbReference type="EMBL" id="KKM96568.1"/>
    </source>
</evidence>
<sequence length="83" mass="9768">SPALYADVTWKLSKEYLYKLKVTTRLRPGVPTEERFVNIITDRPMSPGEWERELISRWGGWYPERREELVAIEPILAVHKVAE</sequence>
<protein>
    <submittedName>
        <fullName evidence="1">Uncharacterized protein</fullName>
    </submittedName>
</protein>
<gene>
    <name evidence="1" type="ORF">LCGC14_1176880</name>
</gene>
<dbReference type="EMBL" id="LAZR01005864">
    <property type="protein sequence ID" value="KKM96568.1"/>
    <property type="molecule type" value="Genomic_DNA"/>
</dbReference>
<organism evidence="1">
    <name type="scientific">marine sediment metagenome</name>
    <dbReference type="NCBI Taxonomy" id="412755"/>
    <lineage>
        <taxon>unclassified sequences</taxon>
        <taxon>metagenomes</taxon>
        <taxon>ecological metagenomes</taxon>
    </lineage>
</organism>
<feature type="non-terminal residue" evidence="1">
    <location>
        <position position="1"/>
    </location>
</feature>
<name>A0A0F9LT55_9ZZZZ</name>
<proteinExistence type="predicted"/>
<dbReference type="AlphaFoldDB" id="A0A0F9LT55"/>
<accession>A0A0F9LT55</accession>
<reference evidence="1" key="1">
    <citation type="journal article" date="2015" name="Nature">
        <title>Complex archaea that bridge the gap between prokaryotes and eukaryotes.</title>
        <authorList>
            <person name="Spang A."/>
            <person name="Saw J.H."/>
            <person name="Jorgensen S.L."/>
            <person name="Zaremba-Niedzwiedzka K."/>
            <person name="Martijn J."/>
            <person name="Lind A.E."/>
            <person name="van Eijk R."/>
            <person name="Schleper C."/>
            <person name="Guy L."/>
            <person name="Ettema T.J."/>
        </authorList>
    </citation>
    <scope>NUCLEOTIDE SEQUENCE</scope>
</reference>